<comment type="caution">
    <text evidence="2">The sequence shown here is derived from an EMBL/GenBank/DDBJ whole genome shotgun (WGS) entry which is preliminary data.</text>
</comment>
<dbReference type="SUPFAM" id="SSF55073">
    <property type="entry name" value="Nucleotide cyclase"/>
    <property type="match status" value="1"/>
</dbReference>
<feature type="domain" description="GGDEF" evidence="1">
    <location>
        <begin position="49"/>
        <end position="187"/>
    </location>
</feature>
<dbReference type="InterPro" id="IPR052163">
    <property type="entry name" value="DGC-Regulatory_Protein"/>
</dbReference>
<evidence type="ECO:0000313" key="2">
    <source>
        <dbReference type="EMBL" id="OQW87724.1"/>
    </source>
</evidence>
<dbReference type="PANTHER" id="PTHR46663">
    <property type="entry name" value="DIGUANYLATE CYCLASE DGCT-RELATED"/>
    <property type="match status" value="1"/>
</dbReference>
<proteinExistence type="predicted"/>
<dbReference type="CDD" id="cd01949">
    <property type="entry name" value="GGDEF"/>
    <property type="match status" value="1"/>
</dbReference>
<dbReference type="PROSITE" id="PS50887">
    <property type="entry name" value="GGDEF"/>
    <property type="match status" value="1"/>
</dbReference>
<protein>
    <recommendedName>
        <fullName evidence="1">GGDEF domain-containing protein</fullName>
    </recommendedName>
</protein>
<dbReference type="InterPro" id="IPR043128">
    <property type="entry name" value="Rev_trsase/Diguanyl_cyclase"/>
</dbReference>
<dbReference type="AlphaFoldDB" id="A0A1W9KTE0"/>
<dbReference type="PANTHER" id="PTHR46663:SF2">
    <property type="entry name" value="GGDEF DOMAIN-CONTAINING PROTEIN"/>
    <property type="match status" value="1"/>
</dbReference>
<dbReference type="InterPro" id="IPR000160">
    <property type="entry name" value="GGDEF_dom"/>
</dbReference>
<evidence type="ECO:0000259" key="1">
    <source>
        <dbReference type="PROSITE" id="PS50887"/>
    </source>
</evidence>
<dbReference type="Gene3D" id="3.30.70.270">
    <property type="match status" value="1"/>
</dbReference>
<organism evidence="2 3">
    <name type="scientific">Rhodoferax ferrireducens</name>
    <dbReference type="NCBI Taxonomy" id="192843"/>
    <lineage>
        <taxon>Bacteria</taxon>
        <taxon>Pseudomonadati</taxon>
        <taxon>Pseudomonadota</taxon>
        <taxon>Betaproteobacteria</taxon>
        <taxon>Burkholderiales</taxon>
        <taxon>Comamonadaceae</taxon>
        <taxon>Rhodoferax</taxon>
    </lineage>
</organism>
<dbReference type="EMBL" id="MTEI01000007">
    <property type="protein sequence ID" value="OQW87724.1"/>
    <property type="molecule type" value="Genomic_DNA"/>
</dbReference>
<accession>A0A1W9KTE0</accession>
<dbReference type="Pfam" id="PF00990">
    <property type="entry name" value="GGDEF"/>
    <property type="match status" value="1"/>
</dbReference>
<dbReference type="NCBIfam" id="TIGR00254">
    <property type="entry name" value="GGDEF"/>
    <property type="match status" value="1"/>
</dbReference>
<dbReference type="Proteomes" id="UP000192505">
    <property type="component" value="Unassembled WGS sequence"/>
</dbReference>
<name>A0A1W9KTE0_9BURK</name>
<evidence type="ECO:0000313" key="3">
    <source>
        <dbReference type="Proteomes" id="UP000192505"/>
    </source>
</evidence>
<reference evidence="2 3" key="1">
    <citation type="submission" date="2017-01" db="EMBL/GenBank/DDBJ databases">
        <title>Novel large sulfur bacteria in the metagenomes of groundwater-fed chemosynthetic microbial mats in the Lake Huron basin.</title>
        <authorList>
            <person name="Sharrar A.M."/>
            <person name="Flood B.E."/>
            <person name="Bailey J.V."/>
            <person name="Jones D.S."/>
            <person name="Biddanda B."/>
            <person name="Ruberg S.A."/>
            <person name="Marcus D.N."/>
            <person name="Dick G.J."/>
        </authorList>
    </citation>
    <scope>NUCLEOTIDE SEQUENCE [LARGE SCALE GENOMIC DNA]</scope>
    <source>
        <strain evidence="2">A7</strain>
    </source>
</reference>
<dbReference type="SMART" id="SM00267">
    <property type="entry name" value="GGDEF"/>
    <property type="match status" value="1"/>
</dbReference>
<sequence length="203" mass="22509">MRDKADVMDARILIVDDKGANVLLLEQVLQALGYRQLMSTQDPFAVCALHRALMFLDLDQFKQLNDTQGHDVGDLLLQQLSTRLLLCAREGDCVARFGGDEFVVLLDALGQLERDATLQADSVAQKILQQMRQSFDLLGQRFDSSLSIGAVIFLGAAEPAADLLKKADLAMYRAKTMGRGQVCFFDAIKHTEFKPNRPLALIP</sequence>
<dbReference type="InterPro" id="IPR029787">
    <property type="entry name" value="Nucleotide_cyclase"/>
</dbReference>
<gene>
    <name evidence="2" type="ORF">BWK72_12560</name>
</gene>